<evidence type="ECO:0000256" key="1">
    <source>
        <dbReference type="SAM" id="MobiDB-lite"/>
    </source>
</evidence>
<dbReference type="InterPro" id="IPR008490">
    <property type="entry name" value="Transposase_InsH_N"/>
</dbReference>
<name>A0A425XZ91_9BACT</name>
<feature type="domain" description="Transposase InsH N-terminal" evidence="2">
    <location>
        <begin position="19"/>
        <end position="116"/>
    </location>
</feature>
<dbReference type="AlphaFoldDB" id="A0A425XZ91"/>
<accession>A0A425XZ91</accession>
<dbReference type="EMBL" id="QQWG01000013">
    <property type="protein sequence ID" value="RRG20437.1"/>
    <property type="molecule type" value="Genomic_DNA"/>
</dbReference>
<dbReference type="PANTHER" id="PTHR33803">
    <property type="entry name" value="IS1478 TRANSPOSASE"/>
    <property type="match status" value="1"/>
</dbReference>
<organism evidence="4 5">
    <name type="scientific">Ancylomarina euxinus</name>
    <dbReference type="NCBI Taxonomy" id="2283627"/>
    <lineage>
        <taxon>Bacteria</taxon>
        <taxon>Pseudomonadati</taxon>
        <taxon>Bacteroidota</taxon>
        <taxon>Bacteroidia</taxon>
        <taxon>Marinilabiliales</taxon>
        <taxon>Marinifilaceae</taxon>
        <taxon>Ancylomarina</taxon>
    </lineage>
</organism>
<protein>
    <submittedName>
        <fullName evidence="4">IS5 family transposase</fullName>
    </submittedName>
</protein>
<dbReference type="Pfam" id="PF13586">
    <property type="entry name" value="DDE_Tnp_1_2"/>
    <property type="match status" value="1"/>
</dbReference>
<evidence type="ECO:0000259" key="3">
    <source>
        <dbReference type="Pfam" id="PF13586"/>
    </source>
</evidence>
<dbReference type="Proteomes" id="UP000285794">
    <property type="component" value="Unassembled WGS sequence"/>
</dbReference>
<dbReference type="Pfam" id="PF05598">
    <property type="entry name" value="DUF772"/>
    <property type="match status" value="1"/>
</dbReference>
<proteinExistence type="predicted"/>
<dbReference type="InterPro" id="IPR047710">
    <property type="entry name" value="Transpos_IS5-like"/>
</dbReference>
<dbReference type="InterPro" id="IPR025668">
    <property type="entry name" value="Tnp_DDE_dom"/>
</dbReference>
<gene>
    <name evidence="4" type="ORF">DWB61_12895</name>
</gene>
<evidence type="ECO:0000313" key="5">
    <source>
        <dbReference type="Proteomes" id="UP000285794"/>
    </source>
</evidence>
<sequence>MIKHSFHTQLTIEEFKTPFERNLSKENRWVKLSEVIPWDHLAFYYMKTMSSETGRLGVSPQTVIGAMIIKHKLKLSDVETIETIKENPYMQFMLGLSEFQEESVFDPSLFVTIRRRMSAELFDQFNQEIIKCAEAKKDHGHNKRNRDEDGHPKNKGKLQMDATVADQEIKYPTDHDLLNDSRIISERVIDFLSAALSLEKKPRTYRRKARKDFLNLSKKRKKSKKDIRRCSKQQLQYLRRNFKTINKLLDRFDSLPLPAKLLKQYWVIQHIFVQQSYMYENNIHRCDDRIVNIHQPYVRPIVRGKQKSKVEFGAKLGLSLSNGFSRLDTISWDAYNESFDLKKSVESYNKLHGHYPDLVQVDQIYATKENRAFLKSLGIRITAKPLGRPSKQRKEETAYQRRKRKTEFNERNHVEGKFGQAKRGYNMNNTN</sequence>
<feature type="domain" description="Transposase DDE" evidence="3">
    <location>
        <begin position="359"/>
        <end position="429"/>
    </location>
</feature>
<dbReference type="NCBIfam" id="NF033578">
    <property type="entry name" value="transpos_IS5_1"/>
    <property type="match status" value="1"/>
</dbReference>
<comment type="caution">
    <text evidence="4">The sequence shown here is derived from an EMBL/GenBank/DDBJ whole genome shotgun (WGS) entry which is preliminary data.</text>
</comment>
<dbReference type="RefSeq" id="WP_125031298.1">
    <property type="nucleotide sequence ID" value="NZ_JAPXVP010000011.1"/>
</dbReference>
<evidence type="ECO:0000259" key="2">
    <source>
        <dbReference type="Pfam" id="PF05598"/>
    </source>
</evidence>
<dbReference type="OrthoDB" id="1454687at2"/>
<evidence type="ECO:0000313" key="4">
    <source>
        <dbReference type="EMBL" id="RRG20437.1"/>
    </source>
</evidence>
<dbReference type="PANTHER" id="PTHR33803:SF3">
    <property type="entry name" value="BLL1974 PROTEIN"/>
    <property type="match status" value="1"/>
</dbReference>
<feature type="region of interest" description="Disordered" evidence="1">
    <location>
        <begin position="386"/>
        <end position="406"/>
    </location>
</feature>
<feature type="region of interest" description="Disordered" evidence="1">
    <location>
        <begin position="136"/>
        <end position="159"/>
    </location>
</feature>
<keyword evidence="5" id="KW-1185">Reference proteome</keyword>
<reference evidence="4 5" key="1">
    <citation type="submission" date="2018-07" db="EMBL/GenBank/DDBJ databases">
        <title>Draft genome sequence of Ancylomarina sp. M1P.</title>
        <authorList>
            <person name="Yadav S."/>
            <person name="Villanueva L."/>
            <person name="Damste J.S.S."/>
        </authorList>
    </citation>
    <scope>NUCLEOTIDE SEQUENCE [LARGE SCALE GENOMIC DNA]</scope>
    <source>
        <strain evidence="4 5">M1P</strain>
    </source>
</reference>